<dbReference type="Proteomes" id="UP000000641">
    <property type="component" value="Chromosome"/>
</dbReference>
<evidence type="ECO:0000313" key="1">
    <source>
        <dbReference type="EMBL" id="ABL79099.1"/>
    </source>
</evidence>
<dbReference type="KEGG" id="tpe:Tpen_1704"/>
<evidence type="ECO:0000313" key="2">
    <source>
        <dbReference type="Proteomes" id="UP000000641"/>
    </source>
</evidence>
<dbReference type="HOGENOM" id="CLU_2032977_0_0_2"/>
<dbReference type="EMBL" id="CP000505">
    <property type="protein sequence ID" value="ABL79099.1"/>
    <property type="molecule type" value="Genomic_DNA"/>
</dbReference>
<gene>
    <name evidence="1" type="ordered locus">Tpen_1704</name>
</gene>
<dbReference type="RefSeq" id="WP_011753364.1">
    <property type="nucleotide sequence ID" value="NC_008698.1"/>
</dbReference>
<dbReference type="eggNOG" id="arCOG07756">
    <property type="taxonomic scope" value="Archaea"/>
</dbReference>
<dbReference type="STRING" id="368408.Tpen_1704"/>
<name>A1S0W9_THEPD</name>
<dbReference type="OrthoDB" id="32652at2157"/>
<keyword evidence="2" id="KW-1185">Reference proteome</keyword>
<accession>A1S0W9</accession>
<dbReference type="AlphaFoldDB" id="A1S0W9"/>
<proteinExistence type="predicted"/>
<organism evidence="1 2">
    <name type="scientific">Thermofilum pendens (strain DSM 2475 / Hrk 5)</name>
    <dbReference type="NCBI Taxonomy" id="368408"/>
    <lineage>
        <taxon>Archaea</taxon>
        <taxon>Thermoproteota</taxon>
        <taxon>Thermoprotei</taxon>
        <taxon>Thermofilales</taxon>
        <taxon>Thermofilaceae</taxon>
        <taxon>Thermofilum</taxon>
    </lineage>
</organism>
<dbReference type="EnsemblBacteria" id="ABL79099">
    <property type="protein sequence ID" value="ABL79099"/>
    <property type="gene ID" value="Tpen_1704"/>
</dbReference>
<protein>
    <submittedName>
        <fullName evidence="1">Uncharacterized protein</fullName>
    </submittedName>
</protein>
<reference evidence="2" key="1">
    <citation type="journal article" date="2008" name="J. Bacteriol.">
        <title>Genome sequence of Thermofilum pendens reveals an exceptional loss of biosynthetic pathways without genome reduction.</title>
        <authorList>
            <person name="Anderson I."/>
            <person name="Rodriguez J."/>
            <person name="Susanti D."/>
            <person name="Porat I."/>
            <person name="Reich C."/>
            <person name="Ulrich L.E."/>
            <person name="Elkins J.G."/>
            <person name="Mavromatis K."/>
            <person name="Lykidis A."/>
            <person name="Kim E."/>
            <person name="Thompson L.S."/>
            <person name="Nolan M."/>
            <person name="Land M."/>
            <person name="Copeland A."/>
            <person name="Lapidus A."/>
            <person name="Lucas S."/>
            <person name="Detter C."/>
            <person name="Zhulin I.B."/>
            <person name="Olsen G.J."/>
            <person name="Whitman W."/>
            <person name="Mukhopadhyay B."/>
            <person name="Bristow J."/>
            <person name="Kyrpides N."/>
        </authorList>
    </citation>
    <scope>NUCLEOTIDE SEQUENCE [LARGE SCALE GENOMIC DNA]</scope>
    <source>
        <strain evidence="2">DSM 2475 / Hrk 5</strain>
    </source>
</reference>
<sequence>MRAHKPPGREPVLLEAPGLQNAPVLEARLLHDESIGTYLQVTLSCGAREALELWERAAGAARLLGVPVLIYWTGPTDPPPSELGARLGRILAKMGVFLATKEPIDTLQALKEERATSPPPK</sequence>
<dbReference type="GeneID" id="4601666"/>